<accession>A0AAV1EGL2</accession>
<proteinExistence type="inferred from homology"/>
<keyword evidence="4" id="KW-0804">Transcription</keyword>
<dbReference type="AlphaFoldDB" id="A0AAV1EGL2"/>
<evidence type="ECO:0000256" key="3">
    <source>
        <dbReference type="ARBA" id="ARBA00023125"/>
    </source>
</evidence>
<dbReference type="PANTHER" id="PTHR11064:SF9">
    <property type="entry name" value="NUCLEAR TRANSCRIPTION FACTOR Y SUBUNIT BETA"/>
    <property type="match status" value="1"/>
</dbReference>
<evidence type="ECO:0000313" key="7">
    <source>
        <dbReference type="Proteomes" id="UP001161247"/>
    </source>
</evidence>
<dbReference type="CDD" id="cd22907">
    <property type="entry name" value="HFD_NFYB"/>
    <property type="match status" value="1"/>
</dbReference>
<feature type="domain" description="Transcription factor CBF/NF-Y/archaeal histone" evidence="5">
    <location>
        <begin position="1"/>
        <end position="52"/>
    </location>
</feature>
<evidence type="ECO:0000313" key="6">
    <source>
        <dbReference type="EMBL" id="CAI9118824.1"/>
    </source>
</evidence>
<dbReference type="InterPro" id="IPR027113">
    <property type="entry name" value="Transc_fact_NFYB/HAP3"/>
</dbReference>
<dbReference type="GO" id="GO:0000978">
    <property type="term" value="F:RNA polymerase II cis-regulatory region sequence-specific DNA binding"/>
    <property type="evidence" value="ECO:0007669"/>
    <property type="project" value="TreeGrafter"/>
</dbReference>
<protein>
    <submittedName>
        <fullName evidence="6">OLC1v1020447C1</fullName>
    </submittedName>
</protein>
<dbReference type="EMBL" id="OX459126">
    <property type="protein sequence ID" value="CAI9118824.1"/>
    <property type="molecule type" value="Genomic_DNA"/>
</dbReference>
<dbReference type="Proteomes" id="UP001161247">
    <property type="component" value="Chromosome 9"/>
</dbReference>
<gene>
    <name evidence="6" type="ORF">OLC1_LOCUS24607</name>
</gene>
<dbReference type="GO" id="GO:0001228">
    <property type="term" value="F:DNA-binding transcription activator activity, RNA polymerase II-specific"/>
    <property type="evidence" value="ECO:0007669"/>
    <property type="project" value="InterPro"/>
</dbReference>
<name>A0AAV1EGL2_OLDCO</name>
<dbReference type="InterPro" id="IPR009072">
    <property type="entry name" value="Histone-fold"/>
</dbReference>
<evidence type="ECO:0000256" key="4">
    <source>
        <dbReference type="ARBA" id="ARBA00023163"/>
    </source>
</evidence>
<dbReference type="PANTHER" id="PTHR11064">
    <property type="entry name" value="CCAAT-BINDING TRANSCRIPTION FACTOR-RELATED"/>
    <property type="match status" value="1"/>
</dbReference>
<keyword evidence="3" id="KW-0238">DNA-binding</keyword>
<evidence type="ECO:0000256" key="1">
    <source>
        <dbReference type="ARBA" id="ARBA00009053"/>
    </source>
</evidence>
<dbReference type="Gene3D" id="1.10.20.10">
    <property type="entry name" value="Histone, subunit A"/>
    <property type="match status" value="1"/>
</dbReference>
<keyword evidence="7" id="KW-1185">Reference proteome</keyword>
<dbReference type="GO" id="GO:0046982">
    <property type="term" value="F:protein heterodimerization activity"/>
    <property type="evidence" value="ECO:0007669"/>
    <property type="project" value="InterPro"/>
</dbReference>
<dbReference type="Pfam" id="PF00808">
    <property type="entry name" value="CBFD_NFYB_HMF"/>
    <property type="match status" value="1"/>
</dbReference>
<sequence length="210" mass="22600">MQKVLSADAKIPLESKELIQQCVNAFIGMITQEANDRCKREHRKTIQFEILLYAMNKLGFHDYVEPLMDYLQRYKEFNNHGGSLPSFSSSSSSAVAVENSAASGFAPSWIMGPIGSGPFGEMKEISGFQQVGPYYPPSAPGLFGGAGAPSFPKGVTEVSFFNYDPYNGGAGQYPTSEPGQGSSGDNVDPDFGGFSDCVVISCYSILDISL</sequence>
<evidence type="ECO:0000256" key="2">
    <source>
        <dbReference type="ARBA" id="ARBA00023015"/>
    </source>
</evidence>
<dbReference type="SUPFAM" id="SSF47113">
    <property type="entry name" value="Histone-fold"/>
    <property type="match status" value="1"/>
</dbReference>
<dbReference type="InterPro" id="IPR003958">
    <property type="entry name" value="CBFA_NFYB_domain"/>
</dbReference>
<evidence type="ECO:0000259" key="5">
    <source>
        <dbReference type="Pfam" id="PF00808"/>
    </source>
</evidence>
<organism evidence="6 7">
    <name type="scientific">Oldenlandia corymbosa var. corymbosa</name>
    <dbReference type="NCBI Taxonomy" id="529605"/>
    <lineage>
        <taxon>Eukaryota</taxon>
        <taxon>Viridiplantae</taxon>
        <taxon>Streptophyta</taxon>
        <taxon>Embryophyta</taxon>
        <taxon>Tracheophyta</taxon>
        <taxon>Spermatophyta</taxon>
        <taxon>Magnoliopsida</taxon>
        <taxon>eudicotyledons</taxon>
        <taxon>Gunneridae</taxon>
        <taxon>Pentapetalae</taxon>
        <taxon>asterids</taxon>
        <taxon>lamiids</taxon>
        <taxon>Gentianales</taxon>
        <taxon>Rubiaceae</taxon>
        <taxon>Rubioideae</taxon>
        <taxon>Spermacoceae</taxon>
        <taxon>Hedyotis-Oldenlandia complex</taxon>
        <taxon>Oldenlandia</taxon>
    </lineage>
</organism>
<keyword evidence="2" id="KW-0805">Transcription regulation</keyword>
<comment type="similarity">
    <text evidence="1">Belongs to the NFYB/HAP3 subunit family.</text>
</comment>
<dbReference type="PRINTS" id="PR00615">
    <property type="entry name" value="CCAATSUBUNTA"/>
</dbReference>
<dbReference type="GO" id="GO:0016602">
    <property type="term" value="C:CCAAT-binding factor complex"/>
    <property type="evidence" value="ECO:0007669"/>
    <property type="project" value="InterPro"/>
</dbReference>
<reference evidence="6" key="1">
    <citation type="submission" date="2023-03" db="EMBL/GenBank/DDBJ databases">
        <authorList>
            <person name="Julca I."/>
        </authorList>
    </citation>
    <scope>NUCLEOTIDE SEQUENCE</scope>
</reference>